<dbReference type="EMBL" id="FP929003">
    <property type="protein sequence ID" value="CBK43255.1"/>
    <property type="molecule type" value="Genomic_DNA"/>
</dbReference>
<dbReference type="PANTHER" id="PTHR41373">
    <property type="entry name" value="DUF2156 DOMAIN-CONTAINING PROTEIN"/>
    <property type="match status" value="1"/>
</dbReference>
<dbReference type="InterPro" id="IPR016181">
    <property type="entry name" value="Acyl_CoA_acyltransferase"/>
</dbReference>
<sequence>MPSSACLSCDVCCRFPERDSFLRPFFTADEIGTATAAGLPPALFPHPDGSQIDLVPNPDGEGYVCPAFDCATSQCRIYEARPLDCRLYPFALMWDAMHEQVLLGWDTKCPYMRDQSSPLVAQAADEVAGWIEQDARVETLVRYPRLIGRFQEDVIVLRPLERVTERLRQGRMQVRTQALTLGDRERMEAALAVSAGVQGTPLAAASFAYHYIWRHRVTYSWAVLHDHLCLFADCPDGLFMALPPLGAGPLAQPLAEAFRFMRERNGDSRVTRVENVPEACINEVRALGYRATAKEPDYLYEASALSDLSGESLKSPRAACNRFIRERGGILEPYEPRDQRACVSLFHEWREQKQRAGADDWASALLADAAGAHETALSDTAELGLTGAVVRVGGRIRAYTMGLWLNPSVFCVLLEIADRDIVGLGPFVFREFCRQARAKGACWINTMDDSGLPSLARSKQWYHPARLLPNYIVTEC</sequence>
<dbReference type="Pfam" id="PF03692">
    <property type="entry name" value="CxxCxxCC"/>
    <property type="match status" value="1"/>
</dbReference>
<dbReference type="SUPFAM" id="SSF55729">
    <property type="entry name" value="Acyl-CoA N-acyltransferases (Nat)"/>
    <property type="match status" value="2"/>
</dbReference>
<evidence type="ECO:0000259" key="1">
    <source>
        <dbReference type="Pfam" id="PF09924"/>
    </source>
</evidence>
<feature type="domain" description="Phosphatidylglycerol lysyltransferase C-terminal" evidence="1">
    <location>
        <begin position="205"/>
        <end position="473"/>
    </location>
</feature>
<proteinExistence type="predicted"/>
<dbReference type="Proteomes" id="UP000001660">
    <property type="component" value="Chromosome"/>
</dbReference>
<evidence type="ECO:0000313" key="3">
    <source>
        <dbReference type="Proteomes" id="UP000001660"/>
    </source>
</evidence>
<dbReference type="AlphaFoldDB" id="D8PJ18"/>
<dbReference type="InterPro" id="IPR024320">
    <property type="entry name" value="LPG_synthase_C"/>
</dbReference>
<accession>D8PJ18</accession>
<dbReference type="InterPro" id="IPR005358">
    <property type="entry name" value="Puta_zinc/iron-chelating_dom"/>
</dbReference>
<organism evidence="2 3">
    <name type="scientific">Nitrospira defluvii</name>
    <dbReference type="NCBI Taxonomy" id="330214"/>
    <lineage>
        <taxon>Bacteria</taxon>
        <taxon>Pseudomonadati</taxon>
        <taxon>Nitrospirota</taxon>
        <taxon>Nitrospiria</taxon>
        <taxon>Nitrospirales</taxon>
        <taxon>Nitrospiraceae</taxon>
        <taxon>Nitrospira</taxon>
    </lineage>
</organism>
<dbReference type="InterPro" id="IPR016732">
    <property type="entry name" value="UCP018688"/>
</dbReference>
<dbReference type="eggNOG" id="COG4866">
    <property type="taxonomic scope" value="Bacteria"/>
</dbReference>
<gene>
    <name evidence="2" type="ORF">NIDE3571</name>
</gene>
<dbReference type="PANTHER" id="PTHR41373:SF1">
    <property type="entry name" value="PHOSPHATIDYLGLYCEROL LYSYLTRANSFERASE C-TERMINAL DOMAIN-CONTAINING PROTEIN"/>
    <property type="match status" value="1"/>
</dbReference>
<dbReference type="KEGG" id="nde:NIDE3571"/>
<dbReference type="HOGENOM" id="CLU_573289_0_0_0"/>
<dbReference type="eggNOG" id="COG0727">
    <property type="taxonomic scope" value="Bacteria"/>
</dbReference>
<dbReference type="STRING" id="330214.NIDE3571"/>
<dbReference type="Pfam" id="PF09924">
    <property type="entry name" value="LPG_synthase_C"/>
    <property type="match status" value="1"/>
</dbReference>
<protein>
    <recommendedName>
        <fullName evidence="1">Phosphatidylglycerol lysyltransferase C-terminal domain-containing protein</fullName>
    </recommendedName>
</protein>
<keyword evidence="3" id="KW-1185">Reference proteome</keyword>
<evidence type="ECO:0000313" key="2">
    <source>
        <dbReference type="EMBL" id="CBK43255.1"/>
    </source>
</evidence>
<dbReference type="Gene3D" id="3.40.630.30">
    <property type="match status" value="1"/>
</dbReference>
<name>D8PJ18_9BACT</name>
<reference evidence="2 3" key="1">
    <citation type="journal article" date="2010" name="Proc. Natl. Acad. Sci. U.S.A.">
        <title>A Nitrospira metagenome illuminates the physiology and evolution of globally important nitrite-oxidizing bacteria.</title>
        <authorList>
            <person name="Lucker S."/>
            <person name="Wagner M."/>
            <person name="Maixner F."/>
            <person name="Pelletier E."/>
            <person name="Koch H."/>
            <person name="Vacherie B."/>
            <person name="Rattei T."/>
            <person name="Sinninghe Damste J."/>
            <person name="Spieck E."/>
            <person name="Le Paslier D."/>
            <person name="Daims H."/>
        </authorList>
    </citation>
    <scope>NUCLEOTIDE SEQUENCE [LARGE SCALE GENOMIC DNA]</scope>
</reference>